<accession>A0A6C0CAG3</accession>
<evidence type="ECO:0000313" key="1">
    <source>
        <dbReference type="EMBL" id="QHT00504.1"/>
    </source>
</evidence>
<proteinExistence type="predicted"/>
<dbReference type="EMBL" id="MN739356">
    <property type="protein sequence ID" value="QHT00504.1"/>
    <property type="molecule type" value="Genomic_DNA"/>
</dbReference>
<dbReference type="AlphaFoldDB" id="A0A6C0CAG3"/>
<protein>
    <submittedName>
        <fullName evidence="1">Uncharacterized protein</fullName>
    </submittedName>
</protein>
<organism evidence="1">
    <name type="scientific">viral metagenome</name>
    <dbReference type="NCBI Taxonomy" id="1070528"/>
    <lineage>
        <taxon>unclassified sequences</taxon>
        <taxon>metagenomes</taxon>
        <taxon>organismal metagenomes</taxon>
    </lineage>
</organism>
<reference evidence="1" key="1">
    <citation type="journal article" date="2020" name="Nature">
        <title>Giant virus diversity and host interactions through global metagenomics.</title>
        <authorList>
            <person name="Schulz F."/>
            <person name="Roux S."/>
            <person name="Paez-Espino D."/>
            <person name="Jungbluth S."/>
            <person name="Walsh D.A."/>
            <person name="Denef V.J."/>
            <person name="McMahon K.D."/>
            <person name="Konstantinidis K.T."/>
            <person name="Eloe-Fadrosh E.A."/>
            <person name="Kyrpides N.C."/>
            <person name="Woyke T."/>
        </authorList>
    </citation>
    <scope>NUCLEOTIDE SEQUENCE</scope>
    <source>
        <strain evidence="1">GVMAG-M-3300020192-26</strain>
    </source>
</reference>
<name>A0A6C0CAG3_9ZZZZ</name>
<sequence length="37" mass="4310">MLLQRIMFAEELYVVFNGSLNVKCNVVTRIVFALHIQ</sequence>